<dbReference type="InterPro" id="IPR018060">
    <property type="entry name" value="HTH_AraC"/>
</dbReference>
<dbReference type="SUPFAM" id="SSF46689">
    <property type="entry name" value="Homeodomain-like"/>
    <property type="match status" value="2"/>
</dbReference>
<dbReference type="InterPro" id="IPR018062">
    <property type="entry name" value="HTH_AraC-typ_CS"/>
</dbReference>
<dbReference type="EMBL" id="CP148074">
    <property type="protein sequence ID" value="WXL26737.1"/>
    <property type="molecule type" value="Genomic_DNA"/>
</dbReference>
<evidence type="ECO:0000256" key="1">
    <source>
        <dbReference type="ARBA" id="ARBA00023015"/>
    </source>
</evidence>
<dbReference type="InterPro" id="IPR053142">
    <property type="entry name" value="PchR_regulatory_protein"/>
</dbReference>
<feature type="domain" description="HTH araC/xylS-type" evidence="4">
    <location>
        <begin position="131"/>
        <end position="232"/>
    </location>
</feature>
<keyword evidence="1" id="KW-0805">Transcription regulation</keyword>
<reference evidence="5 6" key="1">
    <citation type="submission" date="2024-03" db="EMBL/GenBank/DDBJ databases">
        <title>Complete genome of BD2.</title>
        <authorList>
            <person name="Cao G."/>
        </authorList>
    </citation>
    <scope>NUCLEOTIDE SEQUENCE [LARGE SCALE GENOMIC DNA]</scope>
    <source>
        <strain evidence="5 6">BD2</strain>
    </source>
</reference>
<accession>A0ABZ2RJJ6</accession>
<gene>
    <name evidence="5" type="ORF">WG219_04455</name>
</gene>
<evidence type="ECO:0000313" key="6">
    <source>
        <dbReference type="Proteomes" id="UP001476583"/>
    </source>
</evidence>
<keyword evidence="6" id="KW-1185">Reference proteome</keyword>
<dbReference type="Pfam" id="PF12833">
    <property type="entry name" value="HTH_18"/>
    <property type="match status" value="1"/>
</dbReference>
<sequence>MWRQAREGLVFFLKPNSELKFKTPEISDIFVAAIDQELIRSYADTIEEVNIGQVCQISGVEPTSHQLSEYLRQSFLRFFEGISHNPAALRDASAIQNLHDDLLSTLFSGLCKLGKIKPHNTGQFVHRHIVEKAREYILSRRSNPPTVLEICHELRISRRTLHYAFQKVLNINPVTFLRYIRLHGAHRELLTSTPGELLISEIAAHWGFWHLGMFSAYYKDLFGETPSTTVRRINSN</sequence>
<dbReference type="PROSITE" id="PS01124">
    <property type="entry name" value="HTH_ARAC_FAMILY_2"/>
    <property type="match status" value="1"/>
</dbReference>
<dbReference type="Gene3D" id="1.10.10.60">
    <property type="entry name" value="Homeodomain-like"/>
    <property type="match status" value="1"/>
</dbReference>
<dbReference type="InterPro" id="IPR009057">
    <property type="entry name" value="Homeodomain-like_sf"/>
</dbReference>
<evidence type="ECO:0000313" key="5">
    <source>
        <dbReference type="EMBL" id="WXL26737.1"/>
    </source>
</evidence>
<keyword evidence="3" id="KW-0804">Transcription</keyword>
<dbReference type="PROSITE" id="PS00041">
    <property type="entry name" value="HTH_ARAC_FAMILY_1"/>
    <property type="match status" value="1"/>
</dbReference>
<protein>
    <submittedName>
        <fullName evidence="5">Helix-turn-helix domain-containing protein</fullName>
    </submittedName>
</protein>
<proteinExistence type="predicted"/>
<evidence type="ECO:0000256" key="3">
    <source>
        <dbReference type="ARBA" id="ARBA00023163"/>
    </source>
</evidence>
<dbReference type="PANTHER" id="PTHR47893:SF1">
    <property type="entry name" value="REGULATORY PROTEIN PCHR"/>
    <property type="match status" value="1"/>
</dbReference>
<evidence type="ECO:0000259" key="4">
    <source>
        <dbReference type="PROSITE" id="PS01124"/>
    </source>
</evidence>
<name>A0ABZ2RJJ6_ECTME</name>
<evidence type="ECO:0000256" key="2">
    <source>
        <dbReference type="ARBA" id="ARBA00023125"/>
    </source>
</evidence>
<dbReference type="PANTHER" id="PTHR47893">
    <property type="entry name" value="REGULATORY PROTEIN PCHR"/>
    <property type="match status" value="1"/>
</dbReference>
<dbReference type="Proteomes" id="UP001476583">
    <property type="component" value="Chromosome"/>
</dbReference>
<organism evidence="5 6">
    <name type="scientific">Ectopseudomonas mendocina</name>
    <name type="common">Pseudomonas mendocina</name>
    <dbReference type="NCBI Taxonomy" id="300"/>
    <lineage>
        <taxon>Bacteria</taxon>
        <taxon>Pseudomonadati</taxon>
        <taxon>Pseudomonadota</taxon>
        <taxon>Gammaproteobacteria</taxon>
        <taxon>Pseudomonadales</taxon>
        <taxon>Pseudomonadaceae</taxon>
        <taxon>Ectopseudomonas</taxon>
    </lineage>
</organism>
<keyword evidence="2" id="KW-0238">DNA-binding</keyword>
<dbReference type="SMART" id="SM00342">
    <property type="entry name" value="HTH_ARAC"/>
    <property type="match status" value="1"/>
</dbReference>